<dbReference type="Gene3D" id="3.90.550.10">
    <property type="entry name" value="Spore Coat Polysaccharide Biosynthesis Protein SpsA, Chain A"/>
    <property type="match status" value="1"/>
</dbReference>
<dbReference type="RefSeq" id="WP_008249626.1">
    <property type="nucleotide sequence ID" value="NZ_CP014544.1"/>
</dbReference>
<evidence type="ECO:0000313" key="4">
    <source>
        <dbReference type="Proteomes" id="UP000074119"/>
    </source>
</evidence>
<dbReference type="InterPro" id="IPR029044">
    <property type="entry name" value="Nucleotide-diphossugar_trans"/>
</dbReference>
<dbReference type="AlphaFoldDB" id="A0A127M675"/>
<protein>
    <recommendedName>
        <fullName evidence="2">MobA-like NTP transferase domain-containing protein</fullName>
    </recommendedName>
</protein>
<keyword evidence="1" id="KW-0460">Magnesium</keyword>
<gene>
    <name evidence="3" type="ORF">AZF00_10575</name>
</gene>
<dbReference type="EMBL" id="CP014544">
    <property type="protein sequence ID" value="AMO68712.1"/>
    <property type="molecule type" value="Genomic_DNA"/>
</dbReference>
<dbReference type="PANTHER" id="PTHR43777:SF1">
    <property type="entry name" value="MOLYBDENUM COFACTOR CYTIDYLYLTRANSFERASE"/>
    <property type="match status" value="1"/>
</dbReference>
<dbReference type="KEGG" id="zal:AZF00_10575"/>
<dbReference type="Proteomes" id="UP000074119">
    <property type="component" value="Chromosome"/>
</dbReference>
<accession>A0A127M675</accession>
<evidence type="ECO:0000313" key="3">
    <source>
        <dbReference type="EMBL" id="AMO68712.1"/>
    </source>
</evidence>
<name>A0A127M675_9GAMM</name>
<reference evidence="3 4" key="1">
    <citation type="submission" date="2015-12" db="EMBL/GenBank/DDBJ databases">
        <authorList>
            <person name="Shamseldin A."/>
            <person name="Moawad H."/>
            <person name="Abd El-Rahim W.M."/>
            <person name="Sadowsky M.J."/>
        </authorList>
    </citation>
    <scope>NUCLEOTIDE SEQUENCE [LARGE SCALE GENOMIC DNA]</scope>
    <source>
        <strain evidence="3 4">SM2</strain>
    </source>
</reference>
<sequence>MSLPILILAAGKSRRFGEADKRFAPLPHGGVLVNALVRRSRKAGLNVSVVIDAGDDVSARIDAPCILSANASLGMGHSIADGVAHLGLKSSAQGVLILPVDLPLLRIESLLAVAKILKPDTIVMPVCAGRRGHPVGFGRNFWPQLCELRGDVGAKSVLTSQAKFVEEVVVGDKGIYQDADTPAQMAELLLRLKPRLRPE</sequence>
<organism evidence="3 4">
    <name type="scientific">Zhongshania aliphaticivorans</name>
    <dbReference type="NCBI Taxonomy" id="1470434"/>
    <lineage>
        <taxon>Bacteria</taxon>
        <taxon>Pseudomonadati</taxon>
        <taxon>Pseudomonadota</taxon>
        <taxon>Gammaproteobacteria</taxon>
        <taxon>Cellvibrionales</taxon>
        <taxon>Spongiibacteraceae</taxon>
        <taxon>Zhongshania</taxon>
    </lineage>
</organism>
<dbReference type="SUPFAM" id="SSF53448">
    <property type="entry name" value="Nucleotide-diphospho-sugar transferases"/>
    <property type="match status" value="1"/>
</dbReference>
<dbReference type="CDD" id="cd04182">
    <property type="entry name" value="GT_2_like_f"/>
    <property type="match status" value="1"/>
</dbReference>
<dbReference type="Pfam" id="PF12804">
    <property type="entry name" value="NTP_transf_3"/>
    <property type="match status" value="1"/>
</dbReference>
<dbReference type="PANTHER" id="PTHR43777">
    <property type="entry name" value="MOLYBDENUM COFACTOR CYTIDYLYLTRANSFERASE"/>
    <property type="match status" value="1"/>
</dbReference>
<dbReference type="STRING" id="1470434.AZF00_10575"/>
<proteinExistence type="predicted"/>
<dbReference type="GO" id="GO:0016779">
    <property type="term" value="F:nucleotidyltransferase activity"/>
    <property type="evidence" value="ECO:0007669"/>
    <property type="project" value="UniProtKB-ARBA"/>
</dbReference>
<evidence type="ECO:0000256" key="1">
    <source>
        <dbReference type="ARBA" id="ARBA00022842"/>
    </source>
</evidence>
<evidence type="ECO:0000259" key="2">
    <source>
        <dbReference type="Pfam" id="PF12804"/>
    </source>
</evidence>
<dbReference type="InterPro" id="IPR025877">
    <property type="entry name" value="MobA-like_NTP_Trfase"/>
</dbReference>
<feature type="domain" description="MobA-like NTP transferase" evidence="2">
    <location>
        <begin position="6"/>
        <end position="161"/>
    </location>
</feature>